<dbReference type="EMBL" id="BAAAFH010000022">
    <property type="protein sequence ID" value="GAA0876939.1"/>
    <property type="molecule type" value="Genomic_DNA"/>
</dbReference>
<sequence>MIAIFERLEINRIQFQQGDSEVVVNCRITQAGEKIAATLLITFSDLNRLLARLGNSGVEVDSSRFHVIDMGNDERLYECDSKAFGLDSFTIEEPTFYNPVRQIRA</sequence>
<name>A0ABP3Y9U2_9FLAO</name>
<gene>
    <name evidence="1" type="ORF">GCM10009118_33490</name>
</gene>
<organism evidence="1 2">
    <name type="scientific">Wandonia haliotis</name>
    <dbReference type="NCBI Taxonomy" id="574963"/>
    <lineage>
        <taxon>Bacteria</taxon>
        <taxon>Pseudomonadati</taxon>
        <taxon>Bacteroidota</taxon>
        <taxon>Flavobacteriia</taxon>
        <taxon>Flavobacteriales</taxon>
        <taxon>Crocinitomicaceae</taxon>
        <taxon>Wandonia</taxon>
    </lineage>
</organism>
<reference evidence="2" key="1">
    <citation type="journal article" date="2019" name="Int. J. Syst. Evol. Microbiol.">
        <title>The Global Catalogue of Microorganisms (GCM) 10K type strain sequencing project: providing services to taxonomists for standard genome sequencing and annotation.</title>
        <authorList>
            <consortium name="The Broad Institute Genomics Platform"/>
            <consortium name="The Broad Institute Genome Sequencing Center for Infectious Disease"/>
            <person name="Wu L."/>
            <person name="Ma J."/>
        </authorList>
    </citation>
    <scope>NUCLEOTIDE SEQUENCE [LARGE SCALE GENOMIC DNA]</scope>
    <source>
        <strain evidence="2">JCM 16083</strain>
    </source>
</reference>
<evidence type="ECO:0000313" key="1">
    <source>
        <dbReference type="EMBL" id="GAA0876939.1"/>
    </source>
</evidence>
<proteinExistence type="predicted"/>
<evidence type="ECO:0000313" key="2">
    <source>
        <dbReference type="Proteomes" id="UP001501126"/>
    </source>
</evidence>
<comment type="caution">
    <text evidence="1">The sequence shown here is derived from an EMBL/GenBank/DDBJ whole genome shotgun (WGS) entry which is preliminary data.</text>
</comment>
<keyword evidence="2" id="KW-1185">Reference proteome</keyword>
<dbReference type="RefSeq" id="WP_343790793.1">
    <property type="nucleotide sequence ID" value="NZ_BAAAFH010000022.1"/>
</dbReference>
<protein>
    <submittedName>
        <fullName evidence="1">Uncharacterized protein</fullName>
    </submittedName>
</protein>
<dbReference type="Proteomes" id="UP001501126">
    <property type="component" value="Unassembled WGS sequence"/>
</dbReference>
<accession>A0ABP3Y9U2</accession>